<feature type="compositionally biased region" description="Polar residues" evidence="1">
    <location>
        <begin position="389"/>
        <end position="401"/>
    </location>
</feature>
<feature type="region of interest" description="Disordered" evidence="1">
    <location>
        <begin position="339"/>
        <end position="401"/>
    </location>
</feature>
<keyword evidence="4" id="KW-1185">Reference proteome</keyword>
<evidence type="ECO:0000259" key="2">
    <source>
        <dbReference type="SMART" id="SM00596"/>
    </source>
</evidence>
<feature type="domain" description="Pre-C2HC" evidence="2">
    <location>
        <begin position="211"/>
        <end position="277"/>
    </location>
</feature>
<dbReference type="Pfam" id="PF07530">
    <property type="entry name" value="PRE_C2HC"/>
    <property type="match status" value="1"/>
</dbReference>
<evidence type="ECO:0000313" key="4">
    <source>
        <dbReference type="Proteomes" id="UP000719412"/>
    </source>
</evidence>
<dbReference type="EMBL" id="JABDTM020019346">
    <property type="protein sequence ID" value="KAH0817511.1"/>
    <property type="molecule type" value="Genomic_DNA"/>
</dbReference>
<proteinExistence type="predicted"/>
<dbReference type="Proteomes" id="UP000719412">
    <property type="component" value="Unassembled WGS sequence"/>
</dbReference>
<evidence type="ECO:0000313" key="3">
    <source>
        <dbReference type="EMBL" id="KAH0817511.1"/>
    </source>
</evidence>
<organism evidence="3 4">
    <name type="scientific">Tenebrio molitor</name>
    <name type="common">Yellow mealworm beetle</name>
    <dbReference type="NCBI Taxonomy" id="7067"/>
    <lineage>
        <taxon>Eukaryota</taxon>
        <taxon>Metazoa</taxon>
        <taxon>Ecdysozoa</taxon>
        <taxon>Arthropoda</taxon>
        <taxon>Hexapoda</taxon>
        <taxon>Insecta</taxon>
        <taxon>Pterygota</taxon>
        <taxon>Neoptera</taxon>
        <taxon>Endopterygota</taxon>
        <taxon>Coleoptera</taxon>
        <taxon>Polyphaga</taxon>
        <taxon>Cucujiformia</taxon>
        <taxon>Tenebrionidae</taxon>
        <taxon>Tenebrio</taxon>
    </lineage>
</organism>
<feature type="compositionally biased region" description="Basic residues" evidence="1">
    <location>
        <begin position="61"/>
        <end position="70"/>
    </location>
</feature>
<feature type="compositionally biased region" description="Low complexity" evidence="1">
    <location>
        <begin position="42"/>
        <end position="51"/>
    </location>
</feature>
<dbReference type="PANTHER" id="PTHR33273:SF2">
    <property type="entry name" value="ENDONUCLEASE_EXONUCLEASE_PHOSPHATASE DOMAIN-CONTAINING PROTEIN"/>
    <property type="match status" value="1"/>
</dbReference>
<comment type="caution">
    <text evidence="3">The sequence shown here is derived from an EMBL/GenBank/DDBJ whole genome shotgun (WGS) entry which is preliminary data.</text>
</comment>
<feature type="compositionally biased region" description="Basic and acidic residues" evidence="1">
    <location>
        <begin position="374"/>
        <end position="388"/>
    </location>
</feature>
<dbReference type="PANTHER" id="PTHR33273">
    <property type="entry name" value="DOMAIN-CONTAINING PROTEIN, PUTATIVE-RELATED"/>
    <property type="match status" value="1"/>
</dbReference>
<dbReference type="SMART" id="SM00596">
    <property type="entry name" value="PRE_C2HC"/>
    <property type="match status" value="1"/>
</dbReference>
<dbReference type="InterPro" id="IPR006579">
    <property type="entry name" value="Pre_C2HC_dom"/>
</dbReference>
<evidence type="ECO:0000256" key="1">
    <source>
        <dbReference type="SAM" id="MobiDB-lite"/>
    </source>
</evidence>
<feature type="region of interest" description="Disordered" evidence="1">
    <location>
        <begin position="34"/>
        <end position="129"/>
    </location>
</feature>
<reference evidence="3" key="2">
    <citation type="submission" date="2021-08" db="EMBL/GenBank/DDBJ databases">
        <authorList>
            <person name="Eriksson T."/>
        </authorList>
    </citation>
    <scope>NUCLEOTIDE SEQUENCE</scope>
    <source>
        <strain evidence="3">Stoneville</strain>
        <tissue evidence="3">Whole head</tissue>
    </source>
</reference>
<dbReference type="AlphaFoldDB" id="A0A8J6HP59"/>
<gene>
    <name evidence="3" type="ORF">GEV33_005280</name>
</gene>
<name>A0A8J6HP59_TENMO</name>
<protein>
    <recommendedName>
        <fullName evidence="2">Pre-C2HC domain-containing protein</fullName>
    </recommendedName>
</protein>
<sequence>MEKSVEEWAQSLRQFKPEALVKLIDAIALDQDNAMEEEVEENASSSAGSSQEELESFQEVRKKRRQKRKRQADLISPIPEVSEITTKKSHRSNWKPFTAPEPTPRPSEPQEELSQEIPAPVQPKKPKIPPIIVRDMGKWTQISAKMASERVHFTKAKPCADGIRIQMSSIDAFRAATRLLERYKVPFHTFTLEEDRPIRVVLRRVPIEIPVDEVAEDLKAQGFHPVGVARMRRFITKKELPLVLVEVPHDEKKIFDLKTICFLTINVEKPRKSGLATQCHNCQWFHHTQRNCRVPPKCVKCGKDHASRDCQKTRESPATCANCGQSHTASYRGCAKFPGMKTHSQKSQSQARPTPTKSAPEKTTPKPAPPSQRENIEHRGQTKTEPKGKSTQKSFAEATSTQKTNDLNSVLVSMVTAIDNVKNGTEAIQRIVTFIPKLTSALTKN</sequence>
<reference evidence="3" key="1">
    <citation type="journal article" date="2020" name="J Insects Food Feed">
        <title>The yellow mealworm (Tenebrio molitor) genome: a resource for the emerging insects as food and feed industry.</title>
        <authorList>
            <person name="Eriksson T."/>
            <person name="Andere A."/>
            <person name="Kelstrup H."/>
            <person name="Emery V."/>
            <person name="Picard C."/>
        </authorList>
    </citation>
    <scope>NUCLEOTIDE SEQUENCE</scope>
    <source>
        <strain evidence="3">Stoneville</strain>
        <tissue evidence="3">Whole head</tissue>
    </source>
</reference>
<accession>A0A8J6HP59</accession>